<organism evidence="2 3">
    <name type="scientific">Bemisia tabaci</name>
    <name type="common">Sweetpotato whitefly</name>
    <name type="synonym">Aleurodes tabaci</name>
    <dbReference type="NCBI Taxonomy" id="7038"/>
    <lineage>
        <taxon>Eukaryota</taxon>
        <taxon>Metazoa</taxon>
        <taxon>Ecdysozoa</taxon>
        <taxon>Arthropoda</taxon>
        <taxon>Hexapoda</taxon>
        <taxon>Insecta</taxon>
        <taxon>Pterygota</taxon>
        <taxon>Neoptera</taxon>
        <taxon>Paraneoptera</taxon>
        <taxon>Hemiptera</taxon>
        <taxon>Sternorrhyncha</taxon>
        <taxon>Aleyrodoidea</taxon>
        <taxon>Aleyrodidae</taxon>
        <taxon>Aleyrodinae</taxon>
        <taxon>Bemisia</taxon>
    </lineage>
</organism>
<sequence>MYSVVAHQSYGRGDRRQRGQQQSGGGQQGQQQGQQDGKDGEASRRRRAKHRLSLTAKIINYIRRRFNNVEDAADGARGFKASLYVQLTRSACNVGCRQF</sequence>
<protein>
    <submittedName>
        <fullName evidence="2">Uncharacterized protein</fullName>
    </submittedName>
</protein>
<dbReference type="EMBL" id="OU963870">
    <property type="protein sequence ID" value="CAH0395845.1"/>
    <property type="molecule type" value="Genomic_DNA"/>
</dbReference>
<feature type="region of interest" description="Disordered" evidence="1">
    <location>
        <begin position="1"/>
        <end position="51"/>
    </location>
</feature>
<keyword evidence="3" id="KW-1185">Reference proteome</keyword>
<accession>A0A9P0API0</accession>
<name>A0A9P0API0_BEMTA</name>
<reference evidence="2" key="1">
    <citation type="submission" date="2021-12" db="EMBL/GenBank/DDBJ databases">
        <authorList>
            <person name="King R."/>
        </authorList>
    </citation>
    <scope>NUCLEOTIDE SEQUENCE</scope>
</reference>
<dbReference type="AlphaFoldDB" id="A0A9P0API0"/>
<evidence type="ECO:0000313" key="2">
    <source>
        <dbReference type="EMBL" id="CAH0395845.1"/>
    </source>
</evidence>
<evidence type="ECO:0000313" key="3">
    <source>
        <dbReference type="Proteomes" id="UP001152759"/>
    </source>
</evidence>
<proteinExistence type="predicted"/>
<dbReference type="Proteomes" id="UP001152759">
    <property type="component" value="Chromosome 9"/>
</dbReference>
<gene>
    <name evidence="2" type="ORF">BEMITA_LOCUS13980</name>
</gene>
<evidence type="ECO:0000256" key="1">
    <source>
        <dbReference type="SAM" id="MobiDB-lite"/>
    </source>
</evidence>